<dbReference type="InterPro" id="IPR047197">
    <property type="entry name" value="THYN1-like_EVE"/>
</dbReference>
<reference evidence="4" key="1">
    <citation type="submission" date="2016-10" db="EMBL/GenBank/DDBJ databases">
        <authorList>
            <person name="Varghese N."/>
            <person name="Submissions S."/>
        </authorList>
    </citation>
    <scope>NUCLEOTIDE SEQUENCE [LARGE SCALE GENOMIC DNA]</scope>
    <source>
        <strain evidence="4">DSM 217</strain>
    </source>
</reference>
<dbReference type="RefSeq" id="WP_093033849.1">
    <property type="nucleotide sequence ID" value="NZ_FNNZ01000014.1"/>
</dbReference>
<dbReference type="FunFam" id="3.10.590.10:FF:000003">
    <property type="entry name" value="Thymocyte nuclear protein 1"/>
    <property type="match status" value="1"/>
</dbReference>
<dbReference type="SUPFAM" id="SSF88697">
    <property type="entry name" value="PUA domain-like"/>
    <property type="match status" value="1"/>
</dbReference>
<keyword evidence="4" id="KW-1185">Reference proteome</keyword>
<protein>
    <submittedName>
        <fullName evidence="3">Predicted RNA-binding protein, contains PUA-like domain</fullName>
    </submittedName>
</protein>
<dbReference type="Pfam" id="PF01878">
    <property type="entry name" value="EVE"/>
    <property type="match status" value="1"/>
</dbReference>
<dbReference type="OrthoDB" id="9791347at2"/>
<dbReference type="InterPro" id="IPR052181">
    <property type="entry name" value="5hmC_binding"/>
</dbReference>
<organism evidence="3 4">
    <name type="scientific">Thiocapsa roseopersicina</name>
    <dbReference type="NCBI Taxonomy" id="1058"/>
    <lineage>
        <taxon>Bacteria</taxon>
        <taxon>Pseudomonadati</taxon>
        <taxon>Pseudomonadota</taxon>
        <taxon>Gammaproteobacteria</taxon>
        <taxon>Chromatiales</taxon>
        <taxon>Chromatiaceae</taxon>
        <taxon>Thiocapsa</taxon>
    </lineage>
</organism>
<dbReference type="InterPro" id="IPR002740">
    <property type="entry name" value="EVE_domain"/>
</dbReference>
<evidence type="ECO:0000313" key="4">
    <source>
        <dbReference type="Proteomes" id="UP000198816"/>
    </source>
</evidence>
<name>A0A1H2Z177_THIRO</name>
<sequence length="159" mass="18112">MKYWLMKSEPDAFGLEDLAARPNRTEPWDGVRNYQARNMMRDAMRPGDRILFYHSNCAVPGVVGIAEVASEAYPDSTAFDPEAKYFDPKSDPEKPRWYLVEVRYVRHLKRTISLAELKAHADCALAGFPLVRNGNRLSVMPVTSEQWDFILGLESEADS</sequence>
<evidence type="ECO:0000313" key="3">
    <source>
        <dbReference type="EMBL" id="SDX11192.1"/>
    </source>
</evidence>
<evidence type="ECO:0000256" key="1">
    <source>
        <dbReference type="ARBA" id="ARBA00022553"/>
    </source>
</evidence>
<dbReference type="InterPro" id="IPR015947">
    <property type="entry name" value="PUA-like_sf"/>
</dbReference>
<dbReference type="AlphaFoldDB" id="A0A1H2Z177"/>
<dbReference type="EMBL" id="FNNZ01000014">
    <property type="protein sequence ID" value="SDX11192.1"/>
    <property type="molecule type" value="Genomic_DNA"/>
</dbReference>
<proteinExistence type="predicted"/>
<dbReference type="PANTHER" id="PTHR14087">
    <property type="entry name" value="THYMOCYTE NUCLEAR PROTEIN 1"/>
    <property type="match status" value="1"/>
</dbReference>
<accession>A0A1H2Z177</accession>
<feature type="domain" description="EVE" evidence="2">
    <location>
        <begin position="2"/>
        <end position="152"/>
    </location>
</feature>
<dbReference type="Gene3D" id="3.10.590.10">
    <property type="entry name" value="ph1033 like domains"/>
    <property type="match status" value="1"/>
</dbReference>
<gene>
    <name evidence="3" type="ORF">SAMN05421783_11481</name>
</gene>
<dbReference type="Proteomes" id="UP000198816">
    <property type="component" value="Unassembled WGS sequence"/>
</dbReference>
<keyword evidence="1" id="KW-0597">Phosphoprotein</keyword>
<evidence type="ECO:0000259" key="2">
    <source>
        <dbReference type="Pfam" id="PF01878"/>
    </source>
</evidence>
<dbReference type="STRING" id="1058.SAMN05421783_11481"/>
<dbReference type="PANTHER" id="PTHR14087:SF7">
    <property type="entry name" value="THYMOCYTE NUCLEAR PROTEIN 1"/>
    <property type="match status" value="1"/>
</dbReference>
<dbReference type="CDD" id="cd21133">
    <property type="entry name" value="EVE"/>
    <property type="match status" value="1"/>
</dbReference>